<sequence>MIEIDKKRACVNLHSVLPSFGSVIRKW</sequence>
<evidence type="ECO:0000313" key="1">
    <source>
        <dbReference type="EMBL" id="KAA6382735.1"/>
    </source>
</evidence>
<organism evidence="1 2">
    <name type="scientific">Streblomastix strix</name>
    <dbReference type="NCBI Taxonomy" id="222440"/>
    <lineage>
        <taxon>Eukaryota</taxon>
        <taxon>Metamonada</taxon>
        <taxon>Preaxostyla</taxon>
        <taxon>Oxymonadida</taxon>
        <taxon>Streblomastigidae</taxon>
        <taxon>Streblomastix</taxon>
    </lineage>
</organism>
<dbReference type="AlphaFoldDB" id="A0A5J4VJR0"/>
<evidence type="ECO:0000313" key="2">
    <source>
        <dbReference type="Proteomes" id="UP000324800"/>
    </source>
</evidence>
<name>A0A5J4VJR0_9EUKA</name>
<accession>A0A5J4VJR0</accession>
<protein>
    <submittedName>
        <fullName evidence="1">Uncharacterized protein</fullName>
    </submittedName>
</protein>
<dbReference type="Proteomes" id="UP000324800">
    <property type="component" value="Unassembled WGS sequence"/>
</dbReference>
<reference evidence="1 2" key="1">
    <citation type="submission" date="2019-03" db="EMBL/GenBank/DDBJ databases">
        <title>Single cell metagenomics reveals metabolic interactions within the superorganism composed of flagellate Streblomastix strix and complex community of Bacteroidetes bacteria on its surface.</title>
        <authorList>
            <person name="Treitli S.C."/>
            <person name="Kolisko M."/>
            <person name="Husnik F."/>
            <person name="Keeling P."/>
            <person name="Hampl V."/>
        </authorList>
    </citation>
    <scope>NUCLEOTIDE SEQUENCE [LARGE SCALE GENOMIC DNA]</scope>
    <source>
        <strain evidence="1">ST1C</strain>
    </source>
</reference>
<comment type="caution">
    <text evidence="1">The sequence shown here is derived from an EMBL/GenBank/DDBJ whole genome shotgun (WGS) entry which is preliminary data.</text>
</comment>
<dbReference type="EMBL" id="SNRW01006617">
    <property type="protein sequence ID" value="KAA6382735.1"/>
    <property type="molecule type" value="Genomic_DNA"/>
</dbReference>
<proteinExistence type="predicted"/>
<gene>
    <name evidence="1" type="ORF">EZS28_021736</name>
</gene>
<feature type="non-terminal residue" evidence="1">
    <location>
        <position position="27"/>
    </location>
</feature>